<dbReference type="SUPFAM" id="SSF103473">
    <property type="entry name" value="MFS general substrate transporter"/>
    <property type="match status" value="1"/>
</dbReference>
<feature type="transmembrane region" description="Helical" evidence="2">
    <location>
        <begin position="234"/>
        <end position="259"/>
    </location>
</feature>
<evidence type="ECO:0000256" key="1">
    <source>
        <dbReference type="ARBA" id="ARBA00009617"/>
    </source>
</evidence>
<protein>
    <submittedName>
        <fullName evidence="3">MFS transporter</fullName>
    </submittedName>
</protein>
<dbReference type="PANTHER" id="PTHR11328">
    <property type="entry name" value="MAJOR FACILITATOR SUPERFAMILY DOMAIN-CONTAINING PROTEIN"/>
    <property type="match status" value="1"/>
</dbReference>
<dbReference type="InterPro" id="IPR001927">
    <property type="entry name" value="Na/Gal_symport"/>
</dbReference>
<dbReference type="GO" id="GO:0008643">
    <property type="term" value="P:carbohydrate transport"/>
    <property type="evidence" value="ECO:0007669"/>
    <property type="project" value="InterPro"/>
</dbReference>
<dbReference type="Gene3D" id="1.20.1250.20">
    <property type="entry name" value="MFS general substrate transporter like domains"/>
    <property type="match status" value="1"/>
</dbReference>
<sequence>MSELRPVSRTSYPTRFSYASTDIACQLVFAPISFYLLKFYTDVYGLAAGVAGTIMLVARFIDAADAPLWGILFERTRSRWGKIRPWFLWLCGPFALFGILTFVTPDLEGSAKIAYAAGTYILVNILYTGINTPVTAILAVLTANPQERVVLTCFRMFGSKLGVLLVNLSFMKLVGWLGEGDDRRGYLLTVPIYCAVAVGLFLLAFRNLKEVVPTEEKRTPMLSGFGALRGNWPWWIIATSSLLFWIAFIARVAAAPYFFEYTLGRADLIPLAFALDFISLGTVLGLPWLCRTFSKTTVWAAGLAGLIVGQLIMAWGLAQGNSLPIVMTGWALGFLASGAAMAMPFSILSDSVDYGEWKTGIRAAGLLAAIGAAFCLKAGAGLGGALPGWILQACDYVPKAAQTATVLRGIEFSVVWLPAIAFAAALGPVLFYGKYERQEAQIHADLTARRETGK</sequence>
<comment type="similarity">
    <text evidence="1">Belongs to the sodium:galactoside symporter (TC 2.A.2) family.</text>
</comment>
<comment type="caution">
    <text evidence="3">The sequence shown here is derived from an EMBL/GenBank/DDBJ whole genome shotgun (WGS) entry which is preliminary data.</text>
</comment>
<dbReference type="CDD" id="cd17332">
    <property type="entry name" value="MFS_MelB_like"/>
    <property type="match status" value="1"/>
</dbReference>
<dbReference type="GO" id="GO:0015293">
    <property type="term" value="F:symporter activity"/>
    <property type="evidence" value="ECO:0007669"/>
    <property type="project" value="InterPro"/>
</dbReference>
<evidence type="ECO:0000313" key="3">
    <source>
        <dbReference type="EMBL" id="RXK53625.1"/>
    </source>
</evidence>
<name>A0A4Q1C5K5_9BACT</name>
<feature type="transmembrane region" description="Helical" evidence="2">
    <location>
        <begin position="43"/>
        <end position="62"/>
    </location>
</feature>
<feature type="transmembrane region" description="Helical" evidence="2">
    <location>
        <begin position="190"/>
        <end position="208"/>
    </location>
</feature>
<proteinExistence type="inferred from homology"/>
<dbReference type="OrthoDB" id="9762557at2"/>
<accession>A0A4Q1C5K5</accession>
<dbReference type="PANTHER" id="PTHR11328:SF24">
    <property type="entry name" value="MAJOR FACILITATOR SUPERFAMILY (MFS) PROFILE DOMAIN-CONTAINING PROTEIN"/>
    <property type="match status" value="1"/>
</dbReference>
<feature type="transmembrane region" description="Helical" evidence="2">
    <location>
        <begin position="115"/>
        <end position="141"/>
    </location>
</feature>
<keyword evidence="4" id="KW-1185">Reference proteome</keyword>
<dbReference type="NCBIfam" id="TIGR00792">
    <property type="entry name" value="gph"/>
    <property type="match status" value="1"/>
</dbReference>
<dbReference type="GO" id="GO:0005886">
    <property type="term" value="C:plasma membrane"/>
    <property type="evidence" value="ECO:0007669"/>
    <property type="project" value="TreeGrafter"/>
</dbReference>
<dbReference type="EMBL" id="SDHX01000002">
    <property type="protein sequence ID" value="RXK53625.1"/>
    <property type="molecule type" value="Genomic_DNA"/>
</dbReference>
<feature type="transmembrane region" description="Helical" evidence="2">
    <location>
        <begin position="271"/>
        <end position="290"/>
    </location>
</feature>
<reference evidence="3 4" key="1">
    <citation type="submission" date="2019-01" db="EMBL/GenBank/DDBJ databases">
        <title>Lacunisphaera sp. strain TWA-58.</title>
        <authorList>
            <person name="Chen W.-M."/>
        </authorList>
    </citation>
    <scope>NUCLEOTIDE SEQUENCE [LARGE SCALE GENOMIC DNA]</scope>
    <source>
        <strain evidence="3 4">TWA-58</strain>
    </source>
</reference>
<feature type="transmembrane region" description="Helical" evidence="2">
    <location>
        <begin position="415"/>
        <end position="433"/>
    </location>
</feature>
<dbReference type="GO" id="GO:0006814">
    <property type="term" value="P:sodium ion transport"/>
    <property type="evidence" value="ECO:0007669"/>
    <property type="project" value="InterPro"/>
</dbReference>
<keyword evidence="2" id="KW-0812">Transmembrane</keyword>
<gene>
    <name evidence="3" type="ORF">ESB00_18215</name>
</gene>
<dbReference type="InterPro" id="IPR036259">
    <property type="entry name" value="MFS_trans_sf"/>
</dbReference>
<dbReference type="AlphaFoldDB" id="A0A4Q1C5K5"/>
<keyword evidence="2" id="KW-1133">Transmembrane helix</keyword>
<feature type="transmembrane region" description="Helical" evidence="2">
    <location>
        <begin position="83"/>
        <end position="103"/>
    </location>
</feature>
<evidence type="ECO:0000256" key="2">
    <source>
        <dbReference type="SAM" id="Phobius"/>
    </source>
</evidence>
<feature type="transmembrane region" description="Helical" evidence="2">
    <location>
        <begin position="360"/>
        <end position="380"/>
    </location>
</feature>
<dbReference type="Pfam" id="PF13347">
    <property type="entry name" value="MFS_2"/>
    <property type="match status" value="1"/>
</dbReference>
<dbReference type="InterPro" id="IPR039672">
    <property type="entry name" value="MFS_2"/>
</dbReference>
<feature type="transmembrane region" description="Helical" evidence="2">
    <location>
        <begin position="297"/>
        <end position="318"/>
    </location>
</feature>
<evidence type="ECO:0000313" key="4">
    <source>
        <dbReference type="Proteomes" id="UP000290218"/>
    </source>
</evidence>
<organism evidence="3 4">
    <name type="scientific">Oleiharenicola lentus</name>
    <dbReference type="NCBI Taxonomy" id="2508720"/>
    <lineage>
        <taxon>Bacteria</taxon>
        <taxon>Pseudomonadati</taxon>
        <taxon>Verrucomicrobiota</taxon>
        <taxon>Opitutia</taxon>
        <taxon>Opitutales</taxon>
        <taxon>Opitutaceae</taxon>
        <taxon>Oleiharenicola</taxon>
    </lineage>
</organism>
<keyword evidence="2" id="KW-0472">Membrane</keyword>
<feature type="transmembrane region" description="Helical" evidence="2">
    <location>
        <begin position="330"/>
        <end position="348"/>
    </location>
</feature>
<dbReference type="Proteomes" id="UP000290218">
    <property type="component" value="Unassembled WGS sequence"/>
</dbReference>